<accession>A0A5N7IV64</accession>
<dbReference type="EMBL" id="SPSF01000053">
    <property type="protein sequence ID" value="MPQ64619.1"/>
    <property type="molecule type" value="Genomic_DNA"/>
</dbReference>
<organism evidence="2 3">
    <name type="scientific">Clostridium estertheticum</name>
    <dbReference type="NCBI Taxonomy" id="238834"/>
    <lineage>
        <taxon>Bacteria</taxon>
        <taxon>Bacillati</taxon>
        <taxon>Bacillota</taxon>
        <taxon>Clostridia</taxon>
        <taxon>Eubacteriales</taxon>
        <taxon>Clostridiaceae</taxon>
        <taxon>Clostridium</taxon>
    </lineage>
</organism>
<protein>
    <submittedName>
        <fullName evidence="2">Uncharacterized protein</fullName>
    </submittedName>
</protein>
<feature type="transmembrane region" description="Helical" evidence="1">
    <location>
        <begin position="21"/>
        <end position="41"/>
    </location>
</feature>
<keyword evidence="1" id="KW-0812">Transmembrane</keyword>
<dbReference type="InterPro" id="IPR046717">
    <property type="entry name" value="DUF6609"/>
</dbReference>
<reference evidence="2 3" key="1">
    <citation type="journal article" date="2019" name="Lett. Appl. Microbiol.">
        <title>A case of 'blown pack' spoilage of vacuum-packaged pork likely associated with Clostridium estertheticum in Canada.</title>
        <authorList>
            <person name="Zhang P."/>
            <person name="Ward P."/>
            <person name="McMullen L.M."/>
            <person name="Yang X."/>
        </authorList>
    </citation>
    <scope>NUCLEOTIDE SEQUENCE [LARGE SCALE GENOMIC DNA]</scope>
    <source>
        <strain evidence="2 3">MA19</strain>
    </source>
</reference>
<dbReference type="Pfam" id="PF20313">
    <property type="entry name" value="DUF6609"/>
    <property type="match status" value="1"/>
</dbReference>
<name>A0A5N7IV64_9CLOT</name>
<proteinExistence type="predicted"/>
<evidence type="ECO:0000256" key="1">
    <source>
        <dbReference type="SAM" id="Phobius"/>
    </source>
</evidence>
<keyword evidence="1" id="KW-1133">Transmembrane helix</keyword>
<dbReference type="RefSeq" id="WP_152753781.1">
    <property type="nucleotide sequence ID" value="NZ_SPSE01000056.1"/>
</dbReference>
<dbReference type="Proteomes" id="UP000342249">
    <property type="component" value="Unassembled WGS sequence"/>
</dbReference>
<comment type="caution">
    <text evidence="2">The sequence shown here is derived from an EMBL/GenBank/DDBJ whole genome shotgun (WGS) entry which is preliminary data.</text>
</comment>
<sequence>MEVLFSKIGYSKGKKLTFLNRRLCGLWLIWLGFIIIFGTIIGGKYVLNPFIFGIGYVLGMSIMFHSTLLKKKFSYGQNTKFQTNMGNISIISMFVLMSLFSGRYFATNNFRLIWLGALLATGIHFIPFSFVHGKLSLFLSIPLTINALTGMIDLNISFYYLGIIDGLIKVLFGVIFFMSIRPKEIIE</sequence>
<keyword evidence="1" id="KW-0472">Membrane</keyword>
<feature type="transmembrane region" description="Helical" evidence="1">
    <location>
        <begin position="112"/>
        <end position="128"/>
    </location>
</feature>
<gene>
    <name evidence="2" type="ORF">E4V82_21320</name>
</gene>
<evidence type="ECO:0000313" key="3">
    <source>
        <dbReference type="Proteomes" id="UP000342249"/>
    </source>
</evidence>
<feature type="transmembrane region" description="Helical" evidence="1">
    <location>
        <begin position="47"/>
        <end position="64"/>
    </location>
</feature>
<dbReference type="AlphaFoldDB" id="A0A5N7IV64"/>
<feature type="transmembrane region" description="Helical" evidence="1">
    <location>
        <begin position="158"/>
        <end position="180"/>
    </location>
</feature>
<evidence type="ECO:0000313" key="2">
    <source>
        <dbReference type="EMBL" id="MPQ64619.1"/>
    </source>
</evidence>
<feature type="transmembrane region" description="Helical" evidence="1">
    <location>
        <begin position="85"/>
        <end position="106"/>
    </location>
</feature>